<evidence type="ECO:0000256" key="10">
    <source>
        <dbReference type="ARBA" id="ARBA00022989"/>
    </source>
</evidence>
<comment type="subunit">
    <text evidence="4">The accessory proteins ExbB and ExbD seem to form a complex with TonB.</text>
</comment>
<dbReference type="PANTHER" id="PTHR30558:SF12">
    <property type="entry name" value="BIOPOLYMER TRANSPORT PROTEIN EXBD"/>
    <property type="match status" value="1"/>
</dbReference>
<evidence type="ECO:0000313" key="14">
    <source>
        <dbReference type="EMBL" id="GGY12757.1"/>
    </source>
</evidence>
<evidence type="ECO:0000256" key="3">
    <source>
        <dbReference type="ARBA" id="ARBA00005811"/>
    </source>
</evidence>
<evidence type="ECO:0000256" key="6">
    <source>
        <dbReference type="ARBA" id="ARBA00022475"/>
    </source>
</evidence>
<evidence type="ECO:0000313" key="15">
    <source>
        <dbReference type="Proteomes" id="UP000645257"/>
    </source>
</evidence>
<evidence type="ECO:0000256" key="8">
    <source>
        <dbReference type="ARBA" id="ARBA00022692"/>
    </source>
</evidence>
<organism evidence="14 15">
    <name type="scientific">Paludibacterium paludis</name>
    <dbReference type="NCBI Taxonomy" id="1225769"/>
    <lineage>
        <taxon>Bacteria</taxon>
        <taxon>Pseudomonadati</taxon>
        <taxon>Pseudomonadota</taxon>
        <taxon>Betaproteobacteria</taxon>
        <taxon>Neisseriales</taxon>
        <taxon>Chromobacteriaceae</taxon>
        <taxon>Paludibacterium</taxon>
    </lineage>
</organism>
<keyword evidence="11 13" id="KW-0472">Membrane</keyword>
<proteinExistence type="inferred from homology"/>
<dbReference type="GO" id="GO:0015031">
    <property type="term" value="P:protein transport"/>
    <property type="evidence" value="ECO:0007669"/>
    <property type="project" value="UniProtKB-KW"/>
</dbReference>
<evidence type="ECO:0000256" key="11">
    <source>
        <dbReference type="ARBA" id="ARBA00023136"/>
    </source>
</evidence>
<evidence type="ECO:0000256" key="5">
    <source>
        <dbReference type="ARBA" id="ARBA00022448"/>
    </source>
</evidence>
<comment type="caution">
    <text evidence="14">The sequence shown here is derived from an EMBL/GenBank/DDBJ whole genome shotgun (WGS) entry which is preliminary data.</text>
</comment>
<feature type="transmembrane region" description="Helical" evidence="13">
    <location>
        <begin position="20"/>
        <end position="40"/>
    </location>
</feature>
<evidence type="ECO:0000256" key="7">
    <source>
        <dbReference type="ARBA" id="ARBA00022519"/>
    </source>
</evidence>
<gene>
    <name evidence="14" type="ORF">GCM10011289_15090</name>
</gene>
<dbReference type="InterPro" id="IPR003400">
    <property type="entry name" value="ExbD"/>
</dbReference>
<dbReference type="Proteomes" id="UP000645257">
    <property type="component" value="Unassembled WGS sequence"/>
</dbReference>
<accession>A0A918P1R1</accession>
<dbReference type="AlphaFoldDB" id="A0A918P1R1"/>
<keyword evidence="7" id="KW-0997">Cell inner membrane</keyword>
<dbReference type="Gene3D" id="3.30.420.270">
    <property type="match status" value="1"/>
</dbReference>
<evidence type="ECO:0000256" key="2">
    <source>
        <dbReference type="ARBA" id="ARBA00004249"/>
    </source>
</evidence>
<reference evidence="14" key="2">
    <citation type="submission" date="2020-09" db="EMBL/GenBank/DDBJ databases">
        <authorList>
            <person name="Sun Q."/>
            <person name="Kim S."/>
        </authorList>
    </citation>
    <scope>NUCLEOTIDE SEQUENCE</scope>
    <source>
        <strain evidence="14">KCTC 32182</strain>
    </source>
</reference>
<dbReference type="PANTHER" id="PTHR30558">
    <property type="entry name" value="EXBD MEMBRANE COMPONENT OF PMF-DRIVEN MACROMOLECULE IMPORT SYSTEM"/>
    <property type="match status" value="1"/>
</dbReference>
<keyword evidence="15" id="KW-1185">Reference proteome</keyword>
<keyword evidence="8 12" id="KW-0812">Transmembrane</keyword>
<name>A0A918P1R1_9NEIS</name>
<reference evidence="14" key="1">
    <citation type="journal article" date="2014" name="Int. J. Syst. Evol. Microbiol.">
        <title>Complete genome sequence of Corynebacterium casei LMG S-19264T (=DSM 44701T), isolated from a smear-ripened cheese.</title>
        <authorList>
            <consortium name="US DOE Joint Genome Institute (JGI-PGF)"/>
            <person name="Walter F."/>
            <person name="Albersmeier A."/>
            <person name="Kalinowski J."/>
            <person name="Ruckert C."/>
        </authorList>
    </citation>
    <scope>NUCLEOTIDE SEQUENCE</scope>
    <source>
        <strain evidence="14">KCTC 32182</strain>
    </source>
</reference>
<dbReference type="GO" id="GO:0005886">
    <property type="term" value="C:plasma membrane"/>
    <property type="evidence" value="ECO:0007669"/>
    <property type="project" value="UniProtKB-SubCell"/>
</dbReference>
<keyword evidence="10 13" id="KW-1133">Transmembrane helix</keyword>
<keyword evidence="9 12" id="KW-0653">Protein transport</keyword>
<protein>
    <submittedName>
        <fullName evidence="14">Transport-related membrane protein</fullName>
    </submittedName>
</protein>
<keyword evidence="6" id="KW-1003">Cell membrane</keyword>
<dbReference type="RefSeq" id="WP_189532886.1">
    <property type="nucleotide sequence ID" value="NZ_BMYX01000006.1"/>
</dbReference>
<evidence type="ECO:0000256" key="4">
    <source>
        <dbReference type="ARBA" id="ARBA00011471"/>
    </source>
</evidence>
<comment type="function">
    <text evidence="1">Involved in the TonB-dependent energy-dependent transport of various receptor-bound substrates.</text>
</comment>
<evidence type="ECO:0000256" key="13">
    <source>
        <dbReference type="SAM" id="Phobius"/>
    </source>
</evidence>
<evidence type="ECO:0000256" key="9">
    <source>
        <dbReference type="ARBA" id="ARBA00022927"/>
    </source>
</evidence>
<dbReference type="Pfam" id="PF02472">
    <property type="entry name" value="ExbD"/>
    <property type="match status" value="1"/>
</dbReference>
<dbReference type="EMBL" id="BMYX01000006">
    <property type="protein sequence ID" value="GGY12757.1"/>
    <property type="molecule type" value="Genomic_DNA"/>
</dbReference>
<evidence type="ECO:0000256" key="1">
    <source>
        <dbReference type="ARBA" id="ARBA00003540"/>
    </source>
</evidence>
<evidence type="ECO:0000256" key="12">
    <source>
        <dbReference type="RuleBase" id="RU003879"/>
    </source>
</evidence>
<dbReference type="GO" id="GO:0022857">
    <property type="term" value="F:transmembrane transporter activity"/>
    <property type="evidence" value="ECO:0007669"/>
    <property type="project" value="InterPro"/>
</dbReference>
<comment type="subcellular location">
    <subcellularLocation>
        <location evidence="2">Cell inner membrane</location>
        <topology evidence="2">Single-pass type II membrane protein</topology>
    </subcellularLocation>
    <subcellularLocation>
        <location evidence="12">Cell membrane</location>
        <topology evidence="12">Single-pass type II membrane protein</topology>
    </subcellularLocation>
</comment>
<comment type="similarity">
    <text evidence="3 12">Belongs to the ExbD/TolR family.</text>
</comment>
<keyword evidence="5 12" id="KW-0813">Transport</keyword>
<sequence>MAFGSFEKGSSAPMADINTTPLVDVMLVLLVVFIITAPLLTNAVRLDLPSAAAAAHQDKPEEIRVAVDAAGKVYWNNDAVEAASLGERFAAASQANPKIELHLRADKAVAYEHVAKILASAQRNGVTRIGFVTEAPAR</sequence>